<dbReference type="PANTHER" id="PTHR43434">
    <property type="entry name" value="PHOSPHOGLYCOLATE PHOSPHATASE"/>
    <property type="match status" value="1"/>
</dbReference>
<dbReference type="STRING" id="1810504.PG2T_11870"/>
<dbReference type="SFLD" id="SFLDG01129">
    <property type="entry name" value="C1.5:_HAD__Beta-PGM__Phosphata"/>
    <property type="match status" value="1"/>
</dbReference>
<dbReference type="Gene3D" id="3.40.50.1000">
    <property type="entry name" value="HAD superfamily/HAD-like"/>
    <property type="match status" value="1"/>
</dbReference>
<dbReference type="OrthoDB" id="9791228at2"/>
<dbReference type="RefSeq" id="WP_083214903.1">
    <property type="nucleotide sequence ID" value="NZ_CP014671.1"/>
</dbReference>
<evidence type="ECO:0000256" key="1">
    <source>
        <dbReference type="ARBA" id="ARBA00000830"/>
    </source>
</evidence>
<dbReference type="GO" id="GO:0006281">
    <property type="term" value="P:DNA repair"/>
    <property type="evidence" value="ECO:0007669"/>
    <property type="project" value="TreeGrafter"/>
</dbReference>
<dbReference type="PANTHER" id="PTHR43434:SF1">
    <property type="entry name" value="PHOSPHOGLYCOLATE PHOSPHATASE"/>
    <property type="match status" value="1"/>
</dbReference>
<feature type="domain" description="Nudix hydrolase" evidence="6">
    <location>
        <begin position="215"/>
        <end position="346"/>
    </location>
</feature>
<dbReference type="Gene3D" id="3.90.79.10">
    <property type="entry name" value="Nucleoside Triphosphate Pyrophosphohydrolase"/>
    <property type="match status" value="1"/>
</dbReference>
<comment type="pathway">
    <text evidence="2">Organic acid metabolism; glycolate biosynthesis; glycolate from 2-phosphoglycolate: step 1/1.</text>
</comment>
<keyword evidence="8" id="KW-1185">Reference proteome</keyword>
<dbReference type="SFLD" id="SFLDS00003">
    <property type="entry name" value="Haloacid_Dehalogenase"/>
    <property type="match status" value="1"/>
</dbReference>
<dbReference type="InterPro" id="IPR023198">
    <property type="entry name" value="PGP-like_dom2"/>
</dbReference>
<dbReference type="InterPro" id="IPR020476">
    <property type="entry name" value="Nudix_hydrolase"/>
</dbReference>
<dbReference type="InterPro" id="IPR000086">
    <property type="entry name" value="NUDIX_hydrolase_dom"/>
</dbReference>
<evidence type="ECO:0000256" key="5">
    <source>
        <dbReference type="ARBA" id="ARBA00022801"/>
    </source>
</evidence>
<dbReference type="GO" id="GO:0008967">
    <property type="term" value="F:phosphoglycolate phosphatase activity"/>
    <property type="evidence" value="ECO:0007669"/>
    <property type="project" value="UniProtKB-EC"/>
</dbReference>
<dbReference type="InParanoid" id="A0A1B1YVX7"/>
<dbReference type="Pfam" id="PF00293">
    <property type="entry name" value="NUDIX"/>
    <property type="match status" value="1"/>
</dbReference>
<reference evidence="8" key="1">
    <citation type="submission" date="2016-03" db="EMBL/GenBank/DDBJ databases">
        <title>Complete genome sequence of Solimmundus cernigliae, representing a novel lineage of polycyclic aromatic hydrocarbon degraders within the Gammaproteobacteria.</title>
        <authorList>
            <person name="Singleton D.R."/>
            <person name="Dickey A.N."/>
            <person name="Scholl E.H."/>
            <person name="Wright F.A."/>
            <person name="Aitken M.D."/>
        </authorList>
    </citation>
    <scope>NUCLEOTIDE SEQUENCE [LARGE SCALE GENOMIC DNA]</scope>
    <source>
        <strain evidence="8">TR3.2</strain>
    </source>
</reference>
<evidence type="ECO:0000313" key="8">
    <source>
        <dbReference type="Proteomes" id="UP000092952"/>
    </source>
</evidence>
<dbReference type="InterPro" id="IPR041492">
    <property type="entry name" value="HAD_2"/>
</dbReference>
<evidence type="ECO:0000259" key="6">
    <source>
        <dbReference type="PROSITE" id="PS51462"/>
    </source>
</evidence>
<dbReference type="SUPFAM" id="SSF55811">
    <property type="entry name" value="Nudix"/>
    <property type="match status" value="1"/>
</dbReference>
<gene>
    <name evidence="7" type="ORF">PG2T_11870</name>
</gene>
<dbReference type="PRINTS" id="PR00502">
    <property type="entry name" value="NUDIXFAMILY"/>
</dbReference>
<name>A0A1B1YVX7_9GAMM</name>
<sequence>MIRHLILDWAGTLADDRALTLAATNDTLAHFGAAPVDEATYRREFTLPVERFYRRFIGDLPREQIDAVFFGHFAQRMAQSELFAEVPALLHICRLRGVALSICSSVPTDILDGLLTRLGLREFFRHIGGGAADKIPVLQQIVASAPFRPDETLYVGDTPHDIDAAHAAQVIAGAALYGYATEERLRAARPDHAFQSVRDIIDLIDREHLLAHERRVIATVGGLLVADTGELLLIRTAKWSGRWGLPGGKIDYGETMLDAYRREMREETGIEVEHAAWLCIQDCIESPEFTQPRHFLLINYVSRLAGRPEPRKNYESAQIGWFSPAQVADMDLNQPTRAAIALASGQGLLNR</sequence>
<proteinExistence type="inferred from homology"/>
<dbReference type="InterPro" id="IPR050155">
    <property type="entry name" value="HAD-like_hydrolase_sf"/>
</dbReference>
<evidence type="ECO:0000313" key="7">
    <source>
        <dbReference type="EMBL" id="ANX04793.1"/>
    </source>
</evidence>
<comment type="similarity">
    <text evidence="3">Belongs to the HAD-like hydrolase superfamily. CbbY/CbbZ/Gph/YieH family.</text>
</comment>
<evidence type="ECO:0000256" key="4">
    <source>
        <dbReference type="ARBA" id="ARBA00013078"/>
    </source>
</evidence>
<dbReference type="EMBL" id="CP014671">
    <property type="protein sequence ID" value="ANX04793.1"/>
    <property type="molecule type" value="Genomic_DNA"/>
</dbReference>
<organism evidence="7 8">
    <name type="scientific">Immundisolibacter cernigliae</name>
    <dbReference type="NCBI Taxonomy" id="1810504"/>
    <lineage>
        <taxon>Bacteria</taxon>
        <taxon>Pseudomonadati</taxon>
        <taxon>Pseudomonadota</taxon>
        <taxon>Gammaproteobacteria</taxon>
        <taxon>Immundisolibacterales</taxon>
        <taxon>Immundisolibacteraceae</taxon>
        <taxon>Immundisolibacter</taxon>
    </lineage>
</organism>
<accession>A0A1B1YVX7</accession>
<dbReference type="EC" id="3.1.3.18" evidence="4"/>
<protein>
    <recommendedName>
        <fullName evidence="4">phosphoglycolate phosphatase</fullName>
        <ecNumber evidence="4">3.1.3.18</ecNumber>
    </recommendedName>
</protein>
<dbReference type="InterPro" id="IPR036412">
    <property type="entry name" value="HAD-like_sf"/>
</dbReference>
<dbReference type="KEGG" id="gbi:PG2T_11870"/>
<dbReference type="Pfam" id="PF13419">
    <property type="entry name" value="HAD_2"/>
    <property type="match status" value="1"/>
</dbReference>
<dbReference type="InterPro" id="IPR015797">
    <property type="entry name" value="NUDIX_hydrolase-like_dom_sf"/>
</dbReference>
<evidence type="ECO:0000256" key="3">
    <source>
        <dbReference type="ARBA" id="ARBA00006171"/>
    </source>
</evidence>
<dbReference type="GO" id="GO:0005829">
    <property type="term" value="C:cytosol"/>
    <property type="evidence" value="ECO:0007669"/>
    <property type="project" value="TreeGrafter"/>
</dbReference>
<dbReference type="Gene3D" id="1.10.150.240">
    <property type="entry name" value="Putative phosphatase, domain 2"/>
    <property type="match status" value="1"/>
</dbReference>
<evidence type="ECO:0000256" key="2">
    <source>
        <dbReference type="ARBA" id="ARBA00004818"/>
    </source>
</evidence>
<dbReference type="AlphaFoldDB" id="A0A1B1YVX7"/>
<keyword evidence="5" id="KW-0378">Hydrolase</keyword>
<dbReference type="SUPFAM" id="SSF56784">
    <property type="entry name" value="HAD-like"/>
    <property type="match status" value="1"/>
</dbReference>
<comment type="catalytic activity">
    <reaction evidence="1">
        <text>2-phosphoglycolate + H2O = glycolate + phosphate</text>
        <dbReference type="Rhea" id="RHEA:14369"/>
        <dbReference type="ChEBI" id="CHEBI:15377"/>
        <dbReference type="ChEBI" id="CHEBI:29805"/>
        <dbReference type="ChEBI" id="CHEBI:43474"/>
        <dbReference type="ChEBI" id="CHEBI:58033"/>
        <dbReference type="EC" id="3.1.3.18"/>
    </reaction>
</comment>
<dbReference type="Proteomes" id="UP000092952">
    <property type="component" value="Chromosome"/>
</dbReference>
<dbReference type="InterPro" id="IPR023214">
    <property type="entry name" value="HAD_sf"/>
</dbReference>
<dbReference type="PROSITE" id="PS51462">
    <property type="entry name" value="NUDIX"/>
    <property type="match status" value="1"/>
</dbReference>